<reference evidence="1" key="1">
    <citation type="submission" date="2020-04" db="EMBL/GenBank/DDBJ databases">
        <authorList>
            <person name="Chiriac C."/>
            <person name="Salcher M."/>
            <person name="Ghai R."/>
            <person name="Kavagutti S V."/>
        </authorList>
    </citation>
    <scope>NUCLEOTIDE SEQUENCE</scope>
</reference>
<protein>
    <submittedName>
        <fullName evidence="1">Uncharacterized protein</fullName>
    </submittedName>
</protein>
<dbReference type="EMBL" id="LR796782">
    <property type="protein sequence ID" value="CAB4166827.1"/>
    <property type="molecule type" value="Genomic_DNA"/>
</dbReference>
<sequence>MNTKPWNKAFAAHYNLVSRPAPCDKCSQRQRCKDELLACDVFNAYVQRDQHWKKERVPTRKIWHKIFSEKDDNDFKEAL</sequence>
<evidence type="ECO:0000313" key="1">
    <source>
        <dbReference type="EMBL" id="CAB4166827.1"/>
    </source>
</evidence>
<organism evidence="1">
    <name type="scientific">uncultured Caudovirales phage</name>
    <dbReference type="NCBI Taxonomy" id="2100421"/>
    <lineage>
        <taxon>Viruses</taxon>
        <taxon>Duplodnaviria</taxon>
        <taxon>Heunggongvirae</taxon>
        <taxon>Uroviricota</taxon>
        <taxon>Caudoviricetes</taxon>
        <taxon>Peduoviridae</taxon>
        <taxon>Maltschvirus</taxon>
        <taxon>Maltschvirus maltsch</taxon>
    </lineage>
</organism>
<gene>
    <name evidence="1" type="ORF">UFOVP837_56</name>
</gene>
<name>A0A6J5P6M6_9CAUD</name>
<accession>A0A6J5P6M6</accession>
<proteinExistence type="predicted"/>